<reference evidence="2" key="2">
    <citation type="submission" date="2020-09" db="EMBL/GenBank/DDBJ databases">
        <authorList>
            <person name="Kikuchi T."/>
        </authorList>
    </citation>
    <scope>NUCLEOTIDE SEQUENCE</scope>
    <source>
        <strain evidence="2">Ka4C1</strain>
    </source>
</reference>
<proteinExistence type="predicted"/>
<dbReference type="Proteomes" id="UP000659654">
    <property type="component" value="Unassembled WGS sequence"/>
</dbReference>
<sequence>MDGCRFFPLLSLIVNVDLLQGQVVENCEYHYSVNGNNVTKPACKQGEICIEPGVKNFTVYVEDHCDYVDSFDYTSIVSRCEGGEPPPPISMNGQAISSLPIIYYMLGCITFRLKTYDL</sequence>
<keyword evidence="4" id="KW-1185">Reference proteome</keyword>
<name>A0A1I7S8P6_BURXY</name>
<dbReference type="WBParaSite" id="BXY_0939100.1">
    <property type="protein sequence ID" value="BXY_0939100.1"/>
    <property type="gene ID" value="BXY_0939100"/>
</dbReference>
<evidence type="ECO:0000313" key="5">
    <source>
        <dbReference type="WBParaSite" id="BXY_0939100.1"/>
    </source>
</evidence>
<evidence type="ECO:0000313" key="3">
    <source>
        <dbReference type="Proteomes" id="UP000095284"/>
    </source>
</evidence>
<dbReference type="EMBL" id="CAJFDI010000001">
    <property type="protein sequence ID" value="CAD5211886.1"/>
    <property type="molecule type" value="Genomic_DNA"/>
</dbReference>
<evidence type="ECO:0000313" key="2">
    <source>
        <dbReference type="EMBL" id="CAD5211886.1"/>
    </source>
</evidence>
<evidence type="ECO:0000313" key="4">
    <source>
        <dbReference type="Proteomes" id="UP000659654"/>
    </source>
</evidence>
<feature type="signal peptide" evidence="1">
    <location>
        <begin position="1"/>
        <end position="21"/>
    </location>
</feature>
<protein>
    <submittedName>
        <fullName evidence="2">(pine wood nematode) hypothetical protein</fullName>
    </submittedName>
</protein>
<dbReference type="Proteomes" id="UP000582659">
    <property type="component" value="Unassembled WGS sequence"/>
</dbReference>
<dbReference type="EMBL" id="CAJFCV020000001">
    <property type="protein sequence ID" value="CAG9089374.1"/>
    <property type="molecule type" value="Genomic_DNA"/>
</dbReference>
<evidence type="ECO:0000256" key="1">
    <source>
        <dbReference type="SAM" id="SignalP"/>
    </source>
</evidence>
<gene>
    <name evidence="2" type="ORF">BXYJ_LOCUS2645</name>
</gene>
<reference evidence="5" key="1">
    <citation type="submission" date="2016-11" db="UniProtKB">
        <authorList>
            <consortium name="WormBaseParasite"/>
        </authorList>
    </citation>
    <scope>IDENTIFICATION</scope>
</reference>
<organism evidence="3 5">
    <name type="scientific">Bursaphelenchus xylophilus</name>
    <name type="common">Pinewood nematode worm</name>
    <name type="synonym">Aphelenchoides xylophilus</name>
    <dbReference type="NCBI Taxonomy" id="6326"/>
    <lineage>
        <taxon>Eukaryota</taxon>
        <taxon>Metazoa</taxon>
        <taxon>Ecdysozoa</taxon>
        <taxon>Nematoda</taxon>
        <taxon>Chromadorea</taxon>
        <taxon>Rhabditida</taxon>
        <taxon>Tylenchina</taxon>
        <taxon>Tylenchomorpha</taxon>
        <taxon>Aphelenchoidea</taxon>
        <taxon>Aphelenchoididae</taxon>
        <taxon>Bursaphelenchus</taxon>
    </lineage>
</organism>
<feature type="chain" id="PRO_5035359810" evidence="1">
    <location>
        <begin position="22"/>
        <end position="118"/>
    </location>
</feature>
<keyword evidence="1" id="KW-0732">Signal</keyword>
<dbReference type="AlphaFoldDB" id="A0A1I7S8P6"/>
<dbReference type="Proteomes" id="UP000095284">
    <property type="component" value="Unplaced"/>
</dbReference>
<accession>A0A1I7S8P6</accession>